<feature type="DNA-binding region" description="H-T-H motif" evidence="4">
    <location>
        <begin position="42"/>
        <end position="61"/>
    </location>
</feature>
<dbReference type="SUPFAM" id="SSF46689">
    <property type="entry name" value="Homeodomain-like"/>
    <property type="match status" value="1"/>
</dbReference>
<dbReference type="PANTHER" id="PTHR30055">
    <property type="entry name" value="HTH-TYPE TRANSCRIPTIONAL REGULATOR RUTR"/>
    <property type="match status" value="1"/>
</dbReference>
<dbReference type="InterPro" id="IPR041490">
    <property type="entry name" value="KstR2_TetR_C"/>
</dbReference>
<gene>
    <name evidence="6" type="ORF">F2P47_10070</name>
</gene>
<dbReference type="PROSITE" id="PS50977">
    <property type="entry name" value="HTH_TETR_2"/>
    <property type="match status" value="1"/>
</dbReference>
<keyword evidence="2 4" id="KW-0238">DNA-binding</keyword>
<reference evidence="6 7" key="1">
    <citation type="submission" date="2019-09" db="EMBL/GenBank/DDBJ databases">
        <title>Parvibaculum sedimenti sp. nov., isolated from sediment.</title>
        <authorList>
            <person name="Wang Y."/>
        </authorList>
    </citation>
    <scope>NUCLEOTIDE SEQUENCE [LARGE SCALE GENOMIC DNA]</scope>
    <source>
        <strain evidence="6 7">HXT-9</strain>
    </source>
</reference>
<dbReference type="SUPFAM" id="SSF48498">
    <property type="entry name" value="Tetracyclin repressor-like, C-terminal domain"/>
    <property type="match status" value="1"/>
</dbReference>
<dbReference type="EMBL" id="WESC01000008">
    <property type="protein sequence ID" value="KAB7739850.1"/>
    <property type="molecule type" value="Genomic_DNA"/>
</dbReference>
<protein>
    <submittedName>
        <fullName evidence="6">TetR family transcriptional regulator</fullName>
    </submittedName>
</protein>
<keyword evidence="1" id="KW-0805">Transcription regulation</keyword>
<dbReference type="Proteomes" id="UP000468901">
    <property type="component" value="Unassembled WGS sequence"/>
</dbReference>
<dbReference type="Gene3D" id="1.10.10.60">
    <property type="entry name" value="Homeodomain-like"/>
    <property type="match status" value="1"/>
</dbReference>
<organism evidence="6 7">
    <name type="scientific">Parvibaculum sedimenti</name>
    <dbReference type="NCBI Taxonomy" id="2608632"/>
    <lineage>
        <taxon>Bacteria</taxon>
        <taxon>Pseudomonadati</taxon>
        <taxon>Pseudomonadota</taxon>
        <taxon>Alphaproteobacteria</taxon>
        <taxon>Hyphomicrobiales</taxon>
        <taxon>Parvibaculaceae</taxon>
        <taxon>Parvibaculum</taxon>
    </lineage>
</organism>
<dbReference type="PRINTS" id="PR00455">
    <property type="entry name" value="HTHTETR"/>
</dbReference>
<dbReference type="PANTHER" id="PTHR30055:SF226">
    <property type="entry name" value="HTH-TYPE TRANSCRIPTIONAL REGULATOR PKSA"/>
    <property type="match status" value="1"/>
</dbReference>
<dbReference type="Pfam" id="PF00440">
    <property type="entry name" value="TetR_N"/>
    <property type="match status" value="1"/>
</dbReference>
<comment type="caution">
    <text evidence="6">The sequence shown here is derived from an EMBL/GenBank/DDBJ whole genome shotgun (WGS) entry which is preliminary data.</text>
</comment>
<evidence type="ECO:0000259" key="5">
    <source>
        <dbReference type="PROSITE" id="PS50977"/>
    </source>
</evidence>
<dbReference type="GO" id="GO:0000976">
    <property type="term" value="F:transcription cis-regulatory region binding"/>
    <property type="evidence" value="ECO:0007669"/>
    <property type="project" value="TreeGrafter"/>
</dbReference>
<keyword evidence="3" id="KW-0804">Transcription</keyword>
<dbReference type="InterPro" id="IPR050109">
    <property type="entry name" value="HTH-type_TetR-like_transc_reg"/>
</dbReference>
<evidence type="ECO:0000313" key="6">
    <source>
        <dbReference type="EMBL" id="KAB7739850.1"/>
    </source>
</evidence>
<evidence type="ECO:0000313" key="7">
    <source>
        <dbReference type="Proteomes" id="UP000468901"/>
    </source>
</evidence>
<dbReference type="InterPro" id="IPR001647">
    <property type="entry name" value="HTH_TetR"/>
</dbReference>
<name>A0A6N6VJ40_9HYPH</name>
<sequence length="228" mass="24600">MEVHALAYRRTDTVAARLADTRRHILNAARELVAEGGFAAAQMTEVARKAGVATGTLYRYFPSKEELCRQVFREVSAREMNVLAGIAQGPGTAAKRLESVLRTFASRAVRGRRLAFALLAEPVDVGLAEERARFRRTHGEIFAGLLEEGIAAGDFPARDVKVTAACIAGAIPTALIGPLAPESHELDEKGDKVVDEIMTFCLAGVGLLQPRIKVKAPDARTGEPRIRA</sequence>
<evidence type="ECO:0000256" key="3">
    <source>
        <dbReference type="ARBA" id="ARBA00023163"/>
    </source>
</evidence>
<keyword evidence="7" id="KW-1185">Reference proteome</keyword>
<evidence type="ECO:0000256" key="4">
    <source>
        <dbReference type="PROSITE-ProRule" id="PRU00335"/>
    </source>
</evidence>
<dbReference type="AlphaFoldDB" id="A0A6N6VJ40"/>
<dbReference type="Gene3D" id="1.10.357.10">
    <property type="entry name" value="Tetracycline Repressor, domain 2"/>
    <property type="match status" value="1"/>
</dbReference>
<evidence type="ECO:0000256" key="2">
    <source>
        <dbReference type="ARBA" id="ARBA00023125"/>
    </source>
</evidence>
<accession>A0A6N6VJ40</accession>
<feature type="domain" description="HTH tetR-type" evidence="5">
    <location>
        <begin position="19"/>
        <end position="79"/>
    </location>
</feature>
<proteinExistence type="predicted"/>
<dbReference type="GO" id="GO:0003700">
    <property type="term" value="F:DNA-binding transcription factor activity"/>
    <property type="evidence" value="ECO:0007669"/>
    <property type="project" value="TreeGrafter"/>
</dbReference>
<dbReference type="Pfam" id="PF17932">
    <property type="entry name" value="TetR_C_24"/>
    <property type="match status" value="1"/>
</dbReference>
<evidence type="ECO:0000256" key="1">
    <source>
        <dbReference type="ARBA" id="ARBA00023015"/>
    </source>
</evidence>
<dbReference type="InterPro" id="IPR009057">
    <property type="entry name" value="Homeodomain-like_sf"/>
</dbReference>
<dbReference type="FunFam" id="1.10.10.60:FF:000141">
    <property type="entry name" value="TetR family transcriptional regulator"/>
    <property type="match status" value="1"/>
</dbReference>
<dbReference type="InterPro" id="IPR036271">
    <property type="entry name" value="Tet_transcr_reg_TetR-rel_C_sf"/>
</dbReference>